<dbReference type="AlphaFoldDB" id="A0AAU9CT78"/>
<name>A0AAU9CT78_9BACT</name>
<keyword evidence="3 6" id="KW-0812">Transmembrane</keyword>
<dbReference type="Pfam" id="PF02690">
    <property type="entry name" value="Na_Pi_cotrans"/>
    <property type="match status" value="2"/>
</dbReference>
<feature type="transmembrane region" description="Helical" evidence="6">
    <location>
        <begin position="20"/>
        <end position="41"/>
    </location>
</feature>
<feature type="transmembrane region" description="Helical" evidence="6">
    <location>
        <begin position="241"/>
        <end position="267"/>
    </location>
</feature>
<dbReference type="PANTHER" id="PTHR10010">
    <property type="entry name" value="SOLUTE CARRIER FAMILY 34 SODIUM PHOSPHATE , MEMBER 2-RELATED"/>
    <property type="match status" value="1"/>
</dbReference>
<feature type="transmembrane region" description="Helical" evidence="6">
    <location>
        <begin position="348"/>
        <end position="368"/>
    </location>
</feature>
<keyword evidence="4 6" id="KW-1133">Transmembrane helix</keyword>
<evidence type="ECO:0000256" key="4">
    <source>
        <dbReference type="ARBA" id="ARBA00022989"/>
    </source>
</evidence>
<organism evidence="7 8">
    <name type="scientific">Fulvitalea axinellae</name>
    <dbReference type="NCBI Taxonomy" id="1182444"/>
    <lineage>
        <taxon>Bacteria</taxon>
        <taxon>Pseudomonadati</taxon>
        <taxon>Bacteroidota</taxon>
        <taxon>Cytophagia</taxon>
        <taxon>Cytophagales</taxon>
        <taxon>Persicobacteraceae</taxon>
        <taxon>Fulvitalea</taxon>
    </lineage>
</organism>
<dbReference type="EMBL" id="AP025314">
    <property type="protein sequence ID" value="BDD11202.1"/>
    <property type="molecule type" value="Genomic_DNA"/>
</dbReference>
<dbReference type="Proteomes" id="UP001348817">
    <property type="component" value="Chromosome"/>
</dbReference>
<dbReference type="GO" id="GO:0005886">
    <property type="term" value="C:plasma membrane"/>
    <property type="evidence" value="ECO:0007669"/>
    <property type="project" value="UniProtKB-SubCell"/>
</dbReference>
<feature type="transmembrane region" description="Helical" evidence="6">
    <location>
        <begin position="199"/>
        <end position="221"/>
    </location>
</feature>
<keyword evidence="5 6" id="KW-0472">Membrane</keyword>
<evidence type="ECO:0000256" key="5">
    <source>
        <dbReference type="ARBA" id="ARBA00023136"/>
    </source>
</evidence>
<evidence type="ECO:0000313" key="7">
    <source>
        <dbReference type="EMBL" id="BDD11202.1"/>
    </source>
</evidence>
<reference evidence="7 8" key="1">
    <citation type="submission" date="2021-12" db="EMBL/GenBank/DDBJ databases">
        <title>Genome sequencing of bacteria with rrn-lacking chromosome and rrn-plasmid.</title>
        <authorList>
            <person name="Anda M."/>
            <person name="Iwasaki W."/>
        </authorList>
    </citation>
    <scope>NUCLEOTIDE SEQUENCE [LARGE SCALE GENOMIC DNA]</scope>
    <source>
        <strain evidence="7 8">DSM 100852</strain>
    </source>
</reference>
<evidence type="ECO:0000256" key="2">
    <source>
        <dbReference type="ARBA" id="ARBA00022475"/>
    </source>
</evidence>
<dbReference type="NCBIfam" id="NF037997">
    <property type="entry name" value="Na_Pi_symport"/>
    <property type="match status" value="2"/>
</dbReference>
<keyword evidence="2" id="KW-1003">Cell membrane</keyword>
<dbReference type="RefSeq" id="WP_338392713.1">
    <property type="nucleotide sequence ID" value="NZ_AP025314.1"/>
</dbReference>
<evidence type="ECO:0000256" key="1">
    <source>
        <dbReference type="ARBA" id="ARBA00004651"/>
    </source>
</evidence>
<comment type="subcellular location">
    <subcellularLocation>
        <location evidence="1">Cell membrane</location>
        <topology evidence="1">Multi-pass membrane protein</topology>
    </subcellularLocation>
</comment>
<feature type="transmembrane region" description="Helical" evidence="6">
    <location>
        <begin position="100"/>
        <end position="120"/>
    </location>
</feature>
<gene>
    <name evidence="7" type="primary">nptA</name>
    <name evidence="7" type="ORF">FUAX_36340</name>
</gene>
<protein>
    <submittedName>
        <fullName evidence="7">Sodium:phosphate symporter</fullName>
    </submittedName>
</protein>
<evidence type="ECO:0000256" key="3">
    <source>
        <dbReference type="ARBA" id="ARBA00022692"/>
    </source>
</evidence>
<dbReference type="PANTHER" id="PTHR10010:SF46">
    <property type="entry name" value="SODIUM-DEPENDENT PHOSPHATE TRANSPORT PROTEIN 2B"/>
    <property type="match status" value="1"/>
</dbReference>
<evidence type="ECO:0000256" key="6">
    <source>
        <dbReference type="SAM" id="Phobius"/>
    </source>
</evidence>
<dbReference type="GO" id="GO:0005436">
    <property type="term" value="F:sodium:phosphate symporter activity"/>
    <property type="evidence" value="ECO:0007669"/>
    <property type="project" value="InterPro"/>
</dbReference>
<feature type="transmembrane region" description="Helical" evidence="6">
    <location>
        <begin position="279"/>
        <end position="298"/>
    </location>
</feature>
<feature type="transmembrane region" description="Helical" evidence="6">
    <location>
        <begin position="61"/>
        <end position="88"/>
    </location>
</feature>
<proteinExistence type="predicted"/>
<dbReference type="GO" id="GO:0044341">
    <property type="term" value="P:sodium-dependent phosphate transport"/>
    <property type="evidence" value="ECO:0007669"/>
    <property type="project" value="InterPro"/>
</dbReference>
<sequence>MFKSSNITDRSSSVQLIGKLLMTAFILAFFVFSVELTTDAFEHLGKGTAQTILSVASNPFVGLFVGLLITALIQSSSTCTSMVIALVAANTLSVKDAIPIVMGANVGTTLTSTIVALGFLSEKKSFRKAISAAMLHDAFNILSVMILFPLELRYGILSNSAEWLAGMFSINKTTAIGAETHQSASDLTYYLRKWTGNEWIVLAISSIMLFSSIKLFSSFIYKKLISTPRILMQNLFFSSPWGSFAFGGALTGMVQSSSITTSFVVPLAATGKVSVKQTFPFVMGANVGTTITGFIAAYSQSEAALIIAIVHFLLNASGTLIFMPFPPLRQIPVRIAKNFGRLTLKNRLYGFAYIILTFFLIPFFLIYFSK</sequence>
<accession>A0AAU9CT78</accession>
<evidence type="ECO:0000313" key="8">
    <source>
        <dbReference type="Proteomes" id="UP001348817"/>
    </source>
</evidence>
<keyword evidence="8" id="KW-1185">Reference proteome</keyword>
<feature type="transmembrane region" description="Helical" evidence="6">
    <location>
        <begin position="304"/>
        <end position="328"/>
    </location>
</feature>
<dbReference type="InterPro" id="IPR003841">
    <property type="entry name" value="Na/Pi_transpt"/>
</dbReference>
<dbReference type="KEGG" id="fax:FUAX_36340"/>